<dbReference type="PANTHER" id="PTHR11453">
    <property type="entry name" value="ANION EXCHANGE PROTEIN"/>
    <property type="match status" value="1"/>
</dbReference>
<feature type="transmembrane region" description="Helical" evidence="10">
    <location>
        <begin position="439"/>
        <end position="466"/>
    </location>
</feature>
<dbReference type="Gene3D" id="3.40.930.10">
    <property type="entry name" value="Mannitol-specific EII, Chain A"/>
    <property type="match status" value="1"/>
</dbReference>
<evidence type="ECO:0000256" key="6">
    <source>
        <dbReference type="ARBA" id="ARBA00022989"/>
    </source>
</evidence>
<keyword evidence="8 10" id="KW-0472">Membrane</keyword>
<evidence type="ECO:0000256" key="7">
    <source>
        <dbReference type="ARBA" id="ARBA00023065"/>
    </source>
</evidence>
<dbReference type="EMBL" id="GGYP01000179">
    <property type="protein sequence ID" value="MDE44950.1"/>
    <property type="molecule type" value="Transcribed_RNA"/>
</dbReference>
<dbReference type="GO" id="GO:0016323">
    <property type="term" value="C:basolateral plasma membrane"/>
    <property type="evidence" value="ECO:0007669"/>
    <property type="project" value="TreeGrafter"/>
</dbReference>
<gene>
    <name evidence="12" type="primary">SLC4A11_1</name>
    <name evidence="12" type="ORF">g.17948</name>
</gene>
<feature type="transmembrane region" description="Helical" evidence="10">
    <location>
        <begin position="852"/>
        <end position="870"/>
    </location>
</feature>
<feature type="compositionally biased region" description="Basic and acidic residues" evidence="9">
    <location>
        <begin position="267"/>
        <end position="278"/>
    </location>
</feature>
<dbReference type="InterPro" id="IPR016152">
    <property type="entry name" value="PTrfase/Anion_transptr"/>
</dbReference>
<sequence>MDFQVPPVCPPLKNKFGHQLHSQYSMPCDLNQHRASRASQASSYQISHSMLDERIIYCQLSLVKKKDFAEEVRALLDVRKFVADSFILLDVTEVRIEAIVETIIDRLVECRQLGHSVAEEAKAKLFVERSSLSMVLANTMQGLYKSRSDGRLAYDHSWMVATCSLVGLQKRQVAIARFPHPINFGRHSQEVRFLIVVLTPSKEKLTKGSWETSRTFATMFIDIEFRRRLLRAKNQEEIKEELLARAESLSREQCNRTSEPDINSNTTRDDNENFRDQQHNFNNNNQVILYDQDRLKSDFNGAPRARAGAGGGKFGSSRTKNGDENEIDDGDDVVDHHKHHTHHHHHPAKGGGCCAFGLLPHRLASGLIDDLKRRSKFYLSDFTDGFLGDRSLYKTISTTIFLYFSVLLPCIAFGVVDTNNTDGHIDPKKTMIGQAMGGLFFALFSGQPLIVVMTTAPLCIYVKLIYQISQDLDVDFGSFYACVGLWMALFLVIFSITNASTLMKHCTRSTEDIFALFTAFAFGSDGIREAIRSFQKYYWEPDCATHQTQHVLVSRTIPESVQTVAHAAAATAAASVAVAPGASAAASLASNLTTKHHAYATHPSSLGDSLVAAVGHHNVVDSTGTSHNHLAEAAFAMASQTTRCQRETCILFLFLMCGTLWLANSFNSFNRTPYLSSRKREIIKDYALAISVLIFSFIGSYLFADIKLDVFEFGEFAGLHVAQMSQLSYPVLATACLLGFMASVLFYIDQNICGAMVNNAPYKLKKGNYFHLDLMVLAILNTFLSLTGLPWMHGKLPHSHLHSKALADYEERVDEGHIHQMIVNIRETRMTGVLVSILVALSLMAVPYPLSYIPLPVLSGVFLYTAMSEFKSNSLVERVCLLFTEQVAYPPNHYIRRCPQRKIHLFTLTQLVQLAIVSFIGFYPNPYVNMAFPLVVATFVPIRGLILPKLIDTKYLNSLDRASLE</sequence>
<evidence type="ECO:0000256" key="10">
    <source>
        <dbReference type="SAM" id="Phobius"/>
    </source>
</evidence>
<keyword evidence="7" id="KW-0406">Ion transport</keyword>
<dbReference type="Pfam" id="PF00955">
    <property type="entry name" value="HCO3_cotransp"/>
    <property type="match status" value="1"/>
</dbReference>
<evidence type="ECO:0000313" key="12">
    <source>
        <dbReference type="EMBL" id="MDE44950.1"/>
    </source>
</evidence>
<evidence type="ECO:0000259" key="11">
    <source>
        <dbReference type="PROSITE" id="PS51094"/>
    </source>
</evidence>
<name>A0A6G1S4T6_9ACAR</name>
<comment type="similarity">
    <text evidence="2">Belongs to the anion exchanger (TC 2.A.31) family.</text>
</comment>
<feature type="transmembrane region" description="Helical" evidence="10">
    <location>
        <begin position="768"/>
        <end position="789"/>
    </location>
</feature>
<dbReference type="FunFam" id="1.10.287.570:FF:000002">
    <property type="entry name" value="Solute carrier family 4 member 11"/>
    <property type="match status" value="1"/>
</dbReference>
<dbReference type="GO" id="GO:0005452">
    <property type="term" value="F:solute:inorganic anion antiporter activity"/>
    <property type="evidence" value="ECO:0007669"/>
    <property type="project" value="InterPro"/>
</dbReference>
<evidence type="ECO:0000256" key="1">
    <source>
        <dbReference type="ARBA" id="ARBA00004651"/>
    </source>
</evidence>
<dbReference type="InterPro" id="IPR011531">
    <property type="entry name" value="HCO3_transpt-like_TM_dom"/>
</dbReference>
<feature type="transmembrane region" description="Helical" evidence="10">
    <location>
        <begin position="400"/>
        <end position="418"/>
    </location>
</feature>
<organism evidence="12">
    <name type="scientific">Aceria tosichella</name>
    <name type="common">wheat curl mite</name>
    <dbReference type="NCBI Taxonomy" id="561515"/>
    <lineage>
        <taxon>Eukaryota</taxon>
        <taxon>Metazoa</taxon>
        <taxon>Ecdysozoa</taxon>
        <taxon>Arthropoda</taxon>
        <taxon>Chelicerata</taxon>
        <taxon>Arachnida</taxon>
        <taxon>Acari</taxon>
        <taxon>Acariformes</taxon>
        <taxon>Trombidiformes</taxon>
        <taxon>Prostigmata</taxon>
        <taxon>Eupodina</taxon>
        <taxon>Eriophyoidea</taxon>
        <taxon>Eriophyidae</taxon>
        <taxon>Eriophyinae</taxon>
        <taxon>Aceriini</taxon>
        <taxon>Aceria</taxon>
    </lineage>
</organism>
<evidence type="ECO:0000256" key="2">
    <source>
        <dbReference type="ARBA" id="ARBA00010993"/>
    </source>
</evidence>
<keyword evidence="6 10" id="KW-1133">Transmembrane helix</keyword>
<dbReference type="GO" id="GO:0050801">
    <property type="term" value="P:monoatomic ion homeostasis"/>
    <property type="evidence" value="ECO:0007669"/>
    <property type="project" value="TreeGrafter"/>
</dbReference>
<dbReference type="Gene3D" id="1.10.287.570">
    <property type="entry name" value="Helical hairpin bin"/>
    <property type="match status" value="1"/>
</dbReference>
<feature type="transmembrane region" description="Helical" evidence="10">
    <location>
        <begin position="478"/>
        <end position="499"/>
    </location>
</feature>
<feature type="transmembrane region" description="Helical" evidence="10">
    <location>
        <begin position="930"/>
        <end position="951"/>
    </location>
</feature>
<dbReference type="InterPro" id="IPR002178">
    <property type="entry name" value="PTS_EIIA_type-2_dom"/>
</dbReference>
<accession>A0A6G1S4T6</accession>
<comment type="subcellular location">
    <subcellularLocation>
        <location evidence="1">Cell membrane</location>
        <topology evidence="1">Multi-pass membrane protein</topology>
    </subcellularLocation>
</comment>
<dbReference type="PANTHER" id="PTHR11453:SF127">
    <property type="entry name" value="SOLUTE CARRIER FAMILY 4 MEMBER 11"/>
    <property type="match status" value="1"/>
</dbReference>
<evidence type="ECO:0000256" key="5">
    <source>
        <dbReference type="ARBA" id="ARBA00022692"/>
    </source>
</evidence>
<keyword evidence="4" id="KW-1003">Cell membrane</keyword>
<evidence type="ECO:0000256" key="9">
    <source>
        <dbReference type="SAM" id="MobiDB-lite"/>
    </source>
</evidence>
<protein>
    <submittedName>
        <fullName evidence="12">Sodium bicarbonate transporter-like protein 11</fullName>
    </submittedName>
</protein>
<feature type="domain" description="PTS EIIA type-2" evidence="11">
    <location>
        <begin position="80"/>
        <end position="246"/>
    </location>
</feature>
<dbReference type="SUPFAM" id="SSF55804">
    <property type="entry name" value="Phoshotransferase/anion transport protein"/>
    <property type="match status" value="1"/>
</dbReference>
<feature type="transmembrane region" description="Helical" evidence="10">
    <location>
        <begin position="903"/>
        <end position="924"/>
    </location>
</feature>
<feature type="compositionally biased region" description="Basic residues" evidence="9">
    <location>
        <begin position="336"/>
        <end position="346"/>
    </location>
</feature>
<keyword evidence="5 10" id="KW-0812">Transmembrane</keyword>
<feature type="transmembrane region" description="Helical" evidence="10">
    <location>
        <begin position="686"/>
        <end position="706"/>
    </location>
</feature>
<dbReference type="InterPro" id="IPR003020">
    <property type="entry name" value="HCO3_transpt_euk"/>
</dbReference>
<keyword evidence="3" id="KW-0813">Transport</keyword>
<reference evidence="12" key="1">
    <citation type="submission" date="2018-10" db="EMBL/GenBank/DDBJ databases">
        <title>Transcriptome assembly of Aceria tosichella (Wheat curl mite) Type 2.</title>
        <authorList>
            <person name="Scully E.D."/>
            <person name="Geib S.M."/>
            <person name="Palmer N.A."/>
            <person name="Gupta A.K."/>
            <person name="Sarath G."/>
            <person name="Tatineni S."/>
        </authorList>
    </citation>
    <scope>NUCLEOTIDE SEQUENCE</scope>
    <source>
        <strain evidence="12">LincolnNE</strain>
    </source>
</reference>
<dbReference type="AlphaFoldDB" id="A0A6G1S4T6"/>
<proteinExistence type="inferred from homology"/>
<feature type="compositionally biased region" description="Polar residues" evidence="9">
    <location>
        <begin position="255"/>
        <end position="266"/>
    </location>
</feature>
<feature type="region of interest" description="Disordered" evidence="9">
    <location>
        <begin position="249"/>
        <end position="283"/>
    </location>
</feature>
<evidence type="ECO:0000256" key="4">
    <source>
        <dbReference type="ARBA" id="ARBA00022475"/>
    </source>
</evidence>
<evidence type="ECO:0000256" key="8">
    <source>
        <dbReference type="ARBA" id="ARBA00023136"/>
    </source>
</evidence>
<dbReference type="GO" id="GO:0006820">
    <property type="term" value="P:monoatomic anion transport"/>
    <property type="evidence" value="ECO:0007669"/>
    <property type="project" value="InterPro"/>
</dbReference>
<feature type="transmembrane region" description="Helical" evidence="10">
    <location>
        <begin position="727"/>
        <end position="748"/>
    </location>
</feature>
<dbReference type="PROSITE" id="PS51094">
    <property type="entry name" value="PTS_EIIA_TYPE_2"/>
    <property type="match status" value="1"/>
</dbReference>
<feature type="region of interest" description="Disordered" evidence="9">
    <location>
        <begin position="300"/>
        <end position="346"/>
    </location>
</feature>
<evidence type="ECO:0000256" key="3">
    <source>
        <dbReference type="ARBA" id="ARBA00022448"/>
    </source>
</evidence>